<accession>A0A1H2WL56</accession>
<dbReference type="CDD" id="cd00093">
    <property type="entry name" value="HTH_XRE"/>
    <property type="match status" value="1"/>
</dbReference>
<dbReference type="InterPro" id="IPR050807">
    <property type="entry name" value="TransReg_Diox_bact_type"/>
</dbReference>
<dbReference type="GO" id="GO:0003700">
    <property type="term" value="F:DNA-binding transcription factor activity"/>
    <property type="evidence" value="ECO:0007669"/>
    <property type="project" value="TreeGrafter"/>
</dbReference>
<evidence type="ECO:0000256" key="1">
    <source>
        <dbReference type="ARBA" id="ARBA00023125"/>
    </source>
</evidence>
<dbReference type="PANTHER" id="PTHR46797">
    <property type="entry name" value="HTH-TYPE TRANSCRIPTIONAL REGULATOR"/>
    <property type="match status" value="1"/>
</dbReference>
<gene>
    <name evidence="3" type="ORF">SAMN05444411_102227</name>
</gene>
<dbReference type="InterPro" id="IPR010982">
    <property type="entry name" value="Lambda_DNA-bd_dom_sf"/>
</dbReference>
<keyword evidence="1 3" id="KW-0238">DNA-binding</keyword>
<reference evidence="3 4" key="1">
    <citation type="submission" date="2016-10" db="EMBL/GenBank/DDBJ databases">
        <authorList>
            <person name="de Groot N.N."/>
        </authorList>
    </citation>
    <scope>NUCLEOTIDE SEQUENCE [LARGE SCALE GENOMIC DNA]</scope>
    <source>
        <strain evidence="3 4">DSM 24956</strain>
    </source>
</reference>
<dbReference type="InterPro" id="IPR001387">
    <property type="entry name" value="Cro/C1-type_HTH"/>
</dbReference>
<proteinExistence type="predicted"/>
<dbReference type="GO" id="GO:0005829">
    <property type="term" value="C:cytosol"/>
    <property type="evidence" value="ECO:0007669"/>
    <property type="project" value="TreeGrafter"/>
</dbReference>
<evidence type="ECO:0000313" key="3">
    <source>
        <dbReference type="EMBL" id="SDW81257.1"/>
    </source>
</evidence>
<dbReference type="Gene3D" id="1.10.260.40">
    <property type="entry name" value="lambda repressor-like DNA-binding domains"/>
    <property type="match status" value="1"/>
</dbReference>
<dbReference type="RefSeq" id="WP_090121023.1">
    <property type="nucleotide sequence ID" value="NZ_FNNJ01000002.1"/>
</dbReference>
<dbReference type="STRING" id="762486.SAMN05444411_102227"/>
<sequence>MTELHKIFCGNIKRLRGLKSISQVELADRMQIRQTTLSRLENGKTEPGIGTMEKVALALEVPIFDLFVNPNIEALAINEKLLKLTSLNSYDQKLLEAIIDNFLEKQRLEEQLQLKMNKRLDELKEVRHK</sequence>
<evidence type="ECO:0000259" key="2">
    <source>
        <dbReference type="PROSITE" id="PS50943"/>
    </source>
</evidence>
<dbReference type="SUPFAM" id="SSF47413">
    <property type="entry name" value="lambda repressor-like DNA-binding domains"/>
    <property type="match status" value="1"/>
</dbReference>
<protein>
    <submittedName>
        <fullName evidence="3">DNA-binding transcriptional regulator, XRE-family HTH domain</fullName>
    </submittedName>
</protein>
<organism evidence="3 4">
    <name type="scientific">Lutibacter oricola</name>
    <dbReference type="NCBI Taxonomy" id="762486"/>
    <lineage>
        <taxon>Bacteria</taxon>
        <taxon>Pseudomonadati</taxon>
        <taxon>Bacteroidota</taxon>
        <taxon>Flavobacteriia</taxon>
        <taxon>Flavobacteriales</taxon>
        <taxon>Flavobacteriaceae</taxon>
        <taxon>Lutibacter</taxon>
    </lineage>
</organism>
<dbReference type="GO" id="GO:0003677">
    <property type="term" value="F:DNA binding"/>
    <property type="evidence" value="ECO:0007669"/>
    <property type="project" value="UniProtKB-KW"/>
</dbReference>
<dbReference type="Proteomes" id="UP000199595">
    <property type="component" value="Unassembled WGS sequence"/>
</dbReference>
<dbReference type="Pfam" id="PF01381">
    <property type="entry name" value="HTH_3"/>
    <property type="match status" value="1"/>
</dbReference>
<name>A0A1H2WL56_9FLAO</name>
<dbReference type="PANTHER" id="PTHR46797:SF1">
    <property type="entry name" value="METHYLPHOSPHONATE SYNTHASE"/>
    <property type="match status" value="1"/>
</dbReference>
<dbReference type="OrthoDB" id="3831186at2"/>
<dbReference type="SMART" id="SM00530">
    <property type="entry name" value="HTH_XRE"/>
    <property type="match status" value="1"/>
</dbReference>
<dbReference type="PROSITE" id="PS50943">
    <property type="entry name" value="HTH_CROC1"/>
    <property type="match status" value="1"/>
</dbReference>
<dbReference type="EMBL" id="FNNJ01000002">
    <property type="protein sequence ID" value="SDW81257.1"/>
    <property type="molecule type" value="Genomic_DNA"/>
</dbReference>
<keyword evidence="4" id="KW-1185">Reference proteome</keyword>
<evidence type="ECO:0000313" key="4">
    <source>
        <dbReference type="Proteomes" id="UP000199595"/>
    </source>
</evidence>
<dbReference type="AlphaFoldDB" id="A0A1H2WL56"/>
<feature type="domain" description="HTH cro/C1-type" evidence="2">
    <location>
        <begin position="12"/>
        <end position="66"/>
    </location>
</feature>